<dbReference type="InterPro" id="IPR036569">
    <property type="entry name" value="RpiB_LacA_LacB_sf"/>
</dbReference>
<protein>
    <submittedName>
        <fullName evidence="3">Ribose-5-P isomerase B</fullName>
        <ecNumber evidence="3">5.3.1.6</ecNumber>
    </submittedName>
</protein>
<dbReference type="InterPro" id="IPR051812">
    <property type="entry name" value="SPI_LacAB/RpiB"/>
</dbReference>
<dbReference type="NCBIfam" id="NF004051">
    <property type="entry name" value="PRK05571.1"/>
    <property type="match status" value="1"/>
</dbReference>
<dbReference type="NCBIfam" id="TIGR01120">
    <property type="entry name" value="rpiB"/>
    <property type="match status" value="1"/>
</dbReference>
<sequence>MDKKTIVIGCDNAAVSLKETIKNYVESLGHTVEDVGCFTTEDPTVYPLVAEKVCKVLQDSDFEKEGILICGTGIGMAMTANKCKGIRAAVCHDNFSAERAKLSNDANVLCMGERVVGAELAKKITKEWLELAFKDGSSTPKVNAMKEIEKGNFK</sequence>
<dbReference type="NCBIfam" id="TIGR00689">
    <property type="entry name" value="rpiB_lacA_lacB"/>
    <property type="match status" value="1"/>
</dbReference>
<comment type="similarity">
    <text evidence="1">Belongs to the LacAB/RpiB family.</text>
</comment>
<dbReference type="EC" id="5.3.1.6" evidence="3"/>
<comment type="caution">
    <text evidence="3">The sequence shown here is derived from an EMBL/GenBank/DDBJ whole genome shotgun (WGS) entry which is preliminary data.</text>
</comment>
<dbReference type="Pfam" id="PF02502">
    <property type="entry name" value="LacAB_rpiB"/>
    <property type="match status" value="1"/>
</dbReference>
<organism evidence="3">
    <name type="scientific">bioreactor metagenome</name>
    <dbReference type="NCBI Taxonomy" id="1076179"/>
    <lineage>
        <taxon>unclassified sequences</taxon>
        <taxon>metagenomes</taxon>
        <taxon>ecological metagenomes</taxon>
    </lineage>
</organism>
<keyword evidence="2 3" id="KW-0413">Isomerase</keyword>
<dbReference type="InterPro" id="IPR003500">
    <property type="entry name" value="RpiB_LacA_LacB"/>
</dbReference>
<dbReference type="EMBL" id="VSSQ01068073">
    <property type="protein sequence ID" value="MPN20342.1"/>
    <property type="molecule type" value="Genomic_DNA"/>
</dbReference>
<accession>A0A645G321</accession>
<dbReference type="GO" id="GO:0005975">
    <property type="term" value="P:carbohydrate metabolic process"/>
    <property type="evidence" value="ECO:0007669"/>
    <property type="project" value="InterPro"/>
</dbReference>
<evidence type="ECO:0000256" key="2">
    <source>
        <dbReference type="ARBA" id="ARBA00023235"/>
    </source>
</evidence>
<evidence type="ECO:0000256" key="1">
    <source>
        <dbReference type="ARBA" id="ARBA00008754"/>
    </source>
</evidence>
<dbReference type="PIRSF" id="PIRSF005384">
    <property type="entry name" value="RpiB_LacA_B"/>
    <property type="match status" value="1"/>
</dbReference>
<reference evidence="3" key="1">
    <citation type="submission" date="2019-08" db="EMBL/GenBank/DDBJ databases">
        <authorList>
            <person name="Kucharzyk K."/>
            <person name="Murdoch R.W."/>
            <person name="Higgins S."/>
            <person name="Loffler F."/>
        </authorList>
    </citation>
    <scope>NUCLEOTIDE SEQUENCE</scope>
</reference>
<dbReference type="PANTHER" id="PTHR43732:SF1">
    <property type="entry name" value="RIBOSE 5-PHOSPHATE ISOMERASE"/>
    <property type="match status" value="1"/>
</dbReference>
<evidence type="ECO:0000313" key="3">
    <source>
        <dbReference type="EMBL" id="MPN20342.1"/>
    </source>
</evidence>
<proteinExistence type="inferred from homology"/>
<dbReference type="InterPro" id="IPR004785">
    <property type="entry name" value="RpiB"/>
</dbReference>
<dbReference type="GO" id="GO:0004751">
    <property type="term" value="F:ribose-5-phosphate isomerase activity"/>
    <property type="evidence" value="ECO:0007669"/>
    <property type="project" value="UniProtKB-EC"/>
</dbReference>
<dbReference type="SUPFAM" id="SSF89623">
    <property type="entry name" value="Ribose/Galactose isomerase RpiB/AlsB"/>
    <property type="match status" value="1"/>
</dbReference>
<name>A0A645G321_9ZZZZ</name>
<gene>
    <name evidence="3" type="primary">rpiB_28</name>
    <name evidence="3" type="ORF">SDC9_167720</name>
</gene>
<dbReference type="Gene3D" id="3.40.1400.10">
    <property type="entry name" value="Sugar-phosphate isomerase, RpiB/LacA/LacB"/>
    <property type="match status" value="1"/>
</dbReference>
<dbReference type="PANTHER" id="PTHR43732">
    <property type="entry name" value="RIBOSE 5-PHOSPHATE ISOMERASE-RELATED"/>
    <property type="match status" value="1"/>
</dbReference>
<dbReference type="AlphaFoldDB" id="A0A645G321"/>